<sequence>MPIATRLPSTATGNSGHCSGSNTGCTAIPAPPRELSAWCCSSRASGSSPRRGALVPKLRWPAARLMRVGAPIALAGYGILTFASSLWLMAAAFLVTSVGLAVAGLAAAASLGVGPEHQGSIAGLINATTGLTFILGPLLSTALYEVEPVVPVIAAAVAAALAFGLSLRKVTPRTPQSVA</sequence>
<feature type="transmembrane region" description="Helical" evidence="1">
    <location>
        <begin position="89"/>
        <end position="109"/>
    </location>
</feature>
<evidence type="ECO:0000313" key="2">
    <source>
        <dbReference type="EMBL" id="PWK88160.1"/>
    </source>
</evidence>
<dbReference type="EMBL" id="QGHB01000003">
    <property type="protein sequence ID" value="PWK88160.1"/>
    <property type="molecule type" value="Genomic_DNA"/>
</dbReference>
<comment type="caution">
    <text evidence="2">The sequence shown here is derived from an EMBL/GenBank/DDBJ whole genome shotgun (WGS) entry which is preliminary data.</text>
</comment>
<keyword evidence="1" id="KW-0472">Membrane</keyword>
<feature type="transmembrane region" description="Helical" evidence="1">
    <location>
        <begin position="149"/>
        <end position="167"/>
    </location>
</feature>
<reference evidence="2 3" key="1">
    <citation type="submission" date="2018-05" db="EMBL/GenBank/DDBJ databases">
        <title>Genomic Encyclopedia of Type Strains, Phase IV (KMG-IV): sequencing the most valuable type-strain genomes for metagenomic binning, comparative biology and taxonomic classification.</title>
        <authorList>
            <person name="Goeker M."/>
        </authorList>
    </citation>
    <scope>NUCLEOTIDE SEQUENCE [LARGE SCALE GENOMIC DNA]</scope>
    <source>
        <strain evidence="2 3">DSM 45480</strain>
    </source>
</reference>
<dbReference type="PANTHER" id="PTHR23546:SF1">
    <property type="entry name" value="MEMBRANE PROTEIN"/>
    <property type="match status" value="1"/>
</dbReference>
<feature type="transmembrane region" description="Helical" evidence="1">
    <location>
        <begin position="65"/>
        <end position="83"/>
    </location>
</feature>
<evidence type="ECO:0000256" key="1">
    <source>
        <dbReference type="SAM" id="Phobius"/>
    </source>
</evidence>
<dbReference type="RefSeq" id="WP_233439450.1">
    <property type="nucleotide sequence ID" value="NZ_QGHB01000003.1"/>
</dbReference>
<feature type="transmembrane region" description="Helical" evidence="1">
    <location>
        <begin position="121"/>
        <end position="143"/>
    </location>
</feature>
<proteinExistence type="predicted"/>
<protein>
    <recommendedName>
        <fullName evidence="4">MFS transporter</fullName>
    </recommendedName>
</protein>
<evidence type="ECO:0000313" key="3">
    <source>
        <dbReference type="Proteomes" id="UP000246005"/>
    </source>
</evidence>
<organism evidence="2 3">
    <name type="scientific">Lentzea atacamensis</name>
    <dbReference type="NCBI Taxonomy" id="531938"/>
    <lineage>
        <taxon>Bacteria</taxon>
        <taxon>Bacillati</taxon>
        <taxon>Actinomycetota</taxon>
        <taxon>Actinomycetes</taxon>
        <taxon>Pseudonocardiales</taxon>
        <taxon>Pseudonocardiaceae</taxon>
        <taxon>Lentzea</taxon>
    </lineage>
</organism>
<dbReference type="Gene3D" id="1.20.1250.20">
    <property type="entry name" value="MFS general substrate transporter like domains"/>
    <property type="match status" value="1"/>
</dbReference>
<keyword evidence="1" id="KW-1133">Transmembrane helix</keyword>
<dbReference type="PANTHER" id="PTHR23546">
    <property type="entry name" value="TRANSPORT PROTEIN"/>
    <property type="match status" value="1"/>
</dbReference>
<dbReference type="InterPro" id="IPR036259">
    <property type="entry name" value="MFS_trans_sf"/>
</dbReference>
<dbReference type="SUPFAM" id="SSF103473">
    <property type="entry name" value="MFS general substrate transporter"/>
    <property type="match status" value="1"/>
</dbReference>
<evidence type="ECO:0008006" key="4">
    <source>
        <dbReference type="Google" id="ProtNLM"/>
    </source>
</evidence>
<dbReference type="AlphaFoldDB" id="A0A316I6X2"/>
<dbReference type="Proteomes" id="UP000246005">
    <property type="component" value="Unassembled WGS sequence"/>
</dbReference>
<gene>
    <name evidence="2" type="ORF">C8D88_103356</name>
</gene>
<name>A0A316I6X2_9PSEU</name>
<accession>A0A316I6X2</accession>
<keyword evidence="1" id="KW-0812">Transmembrane</keyword>